<protein>
    <submittedName>
        <fullName evidence="3">TesB-like acyl-CoA thioesterase 5</fullName>
    </submittedName>
</protein>
<dbReference type="InterPro" id="IPR049449">
    <property type="entry name" value="TesB_ACOT8-like_N"/>
</dbReference>
<evidence type="ECO:0000313" key="4">
    <source>
        <dbReference type="Proteomes" id="UP000031675"/>
    </source>
</evidence>
<evidence type="ECO:0000259" key="2">
    <source>
        <dbReference type="Pfam" id="PF20789"/>
    </source>
</evidence>
<dbReference type="EMBL" id="JROO01000033">
    <property type="protein sequence ID" value="KIH97689.1"/>
    <property type="molecule type" value="Genomic_DNA"/>
</dbReference>
<dbReference type="SUPFAM" id="SSF54637">
    <property type="entry name" value="Thioesterase/thiol ester dehydrase-isomerase"/>
    <property type="match status" value="1"/>
</dbReference>
<sequence length="258" mass="27376">MERAFYRDLGAGRYLAAEHTAGPWSSETQHLGPPSALLTRELERCAPAPDTLLARITVEVLGPVPVGELRVSAQVDRPGRSVQLLSASLESAERPVARAVAWRIARGDTADQAAGAAEPLAPVSAGVEFGRPEGWGGGYIDAMEWRSLKGALADPGPATVWVRQRIPLVAGEAPTPLQRLMAVADSGSGVSNLLDPRQWLFINTEVTTHVQREPVGEWIGLDSTTVLGPDGVGTAVSVLHDQHGQAGNCNQALLVRPR</sequence>
<dbReference type="Gene3D" id="2.40.160.210">
    <property type="entry name" value="Acyl-CoA thioesterase, double hotdog domain"/>
    <property type="match status" value="1"/>
</dbReference>
<evidence type="ECO:0000313" key="3">
    <source>
        <dbReference type="EMBL" id="KIH97689.1"/>
    </source>
</evidence>
<dbReference type="InterPro" id="IPR042171">
    <property type="entry name" value="Acyl-CoA_hotdog"/>
</dbReference>
<dbReference type="InterPro" id="IPR049450">
    <property type="entry name" value="ACOT8-like_C"/>
</dbReference>
<name>A0A0C2FET0_9ACTN</name>
<accession>A0A0C2FET0</accession>
<feature type="domain" description="Acyl-CoA thioesterase-like C-terminal" evidence="2">
    <location>
        <begin position="130"/>
        <end position="255"/>
    </location>
</feature>
<proteinExistence type="predicted"/>
<dbReference type="AlphaFoldDB" id="A0A0C2FET0"/>
<dbReference type="OrthoDB" id="1413770at2"/>
<dbReference type="Pfam" id="PF20789">
    <property type="entry name" value="4HBT_3C"/>
    <property type="match status" value="1"/>
</dbReference>
<feature type="domain" description="Acyl-CoA thioesterase-like N-terminal HotDog" evidence="1">
    <location>
        <begin position="21"/>
        <end position="103"/>
    </location>
</feature>
<reference evidence="4" key="1">
    <citation type="journal article" date="2015" name="Chem. Biol.">
        <title>Structure, bioactivity, and resistance mechanism of streptomonomicin, an unusual lasso Peptide from an understudied halophilic actinomycete.</title>
        <authorList>
            <person name="Metelev M."/>
            <person name="Tietz J.I."/>
            <person name="Melby J.O."/>
            <person name="Blair P.M."/>
            <person name="Zhu L."/>
            <person name="Livnat I."/>
            <person name="Severinov K."/>
            <person name="Mitchell D.A."/>
        </authorList>
    </citation>
    <scope>NUCLEOTIDE SEQUENCE [LARGE SCALE GENOMIC DNA]</scope>
    <source>
        <strain evidence="4">YIM 90003</strain>
    </source>
</reference>
<dbReference type="RefSeq" id="WP_040275150.1">
    <property type="nucleotide sequence ID" value="NZ_JROO01000033.1"/>
</dbReference>
<organism evidence="3 4">
    <name type="scientific">Streptomonospora alba</name>
    <dbReference type="NCBI Taxonomy" id="183763"/>
    <lineage>
        <taxon>Bacteria</taxon>
        <taxon>Bacillati</taxon>
        <taxon>Actinomycetota</taxon>
        <taxon>Actinomycetes</taxon>
        <taxon>Streptosporangiales</taxon>
        <taxon>Nocardiopsidaceae</taxon>
        <taxon>Streptomonospora</taxon>
    </lineage>
</organism>
<dbReference type="STRING" id="183763.LP52_17860"/>
<keyword evidence="4" id="KW-1185">Reference proteome</keyword>
<gene>
    <name evidence="3" type="ORF">LP52_17860</name>
</gene>
<comment type="caution">
    <text evidence="3">The sequence shown here is derived from an EMBL/GenBank/DDBJ whole genome shotgun (WGS) entry which is preliminary data.</text>
</comment>
<dbReference type="Pfam" id="PF13622">
    <property type="entry name" value="4HBT_3"/>
    <property type="match status" value="1"/>
</dbReference>
<dbReference type="InterPro" id="IPR029069">
    <property type="entry name" value="HotDog_dom_sf"/>
</dbReference>
<dbReference type="Proteomes" id="UP000031675">
    <property type="component" value="Unassembled WGS sequence"/>
</dbReference>
<evidence type="ECO:0000259" key="1">
    <source>
        <dbReference type="Pfam" id="PF13622"/>
    </source>
</evidence>